<evidence type="ECO:0000313" key="2">
    <source>
        <dbReference type="EMBL" id="MBJ6723546.1"/>
    </source>
</evidence>
<dbReference type="AlphaFoldDB" id="A0A8J7J9X3"/>
<dbReference type="PANTHER" id="PTHR33993">
    <property type="entry name" value="GLYOXALASE-RELATED"/>
    <property type="match status" value="1"/>
</dbReference>
<proteinExistence type="predicted"/>
<organism evidence="2 3">
    <name type="scientific">Geomesophilobacter sediminis</name>
    <dbReference type="NCBI Taxonomy" id="2798584"/>
    <lineage>
        <taxon>Bacteria</taxon>
        <taxon>Pseudomonadati</taxon>
        <taxon>Thermodesulfobacteriota</taxon>
        <taxon>Desulfuromonadia</taxon>
        <taxon>Geobacterales</taxon>
        <taxon>Geobacteraceae</taxon>
        <taxon>Geomesophilobacter</taxon>
    </lineage>
</organism>
<dbReference type="SUPFAM" id="SSF54593">
    <property type="entry name" value="Glyoxalase/Bleomycin resistance protein/Dihydroxybiphenyl dioxygenase"/>
    <property type="match status" value="1"/>
</dbReference>
<evidence type="ECO:0000259" key="1">
    <source>
        <dbReference type="PROSITE" id="PS51819"/>
    </source>
</evidence>
<keyword evidence="3" id="KW-1185">Reference proteome</keyword>
<dbReference type="Gene3D" id="3.10.180.10">
    <property type="entry name" value="2,3-Dihydroxybiphenyl 1,2-Dioxygenase, domain 1"/>
    <property type="match status" value="1"/>
</dbReference>
<dbReference type="InterPro" id="IPR052164">
    <property type="entry name" value="Anthracycline_SecMetBiosynth"/>
</dbReference>
<dbReference type="PANTHER" id="PTHR33993:SF14">
    <property type="entry name" value="GB|AAF24581.1"/>
    <property type="match status" value="1"/>
</dbReference>
<comment type="caution">
    <text evidence="2">The sequence shown here is derived from an EMBL/GenBank/DDBJ whole genome shotgun (WGS) entry which is preliminary data.</text>
</comment>
<accession>A0A8J7J9X3</accession>
<evidence type="ECO:0000313" key="3">
    <source>
        <dbReference type="Proteomes" id="UP000636888"/>
    </source>
</evidence>
<dbReference type="Proteomes" id="UP000636888">
    <property type="component" value="Unassembled WGS sequence"/>
</dbReference>
<name>A0A8J7J9X3_9BACT</name>
<dbReference type="CDD" id="cd07247">
    <property type="entry name" value="SgaA_N_like"/>
    <property type="match status" value="1"/>
</dbReference>
<dbReference type="EMBL" id="JAEMHM010000002">
    <property type="protein sequence ID" value="MBJ6723546.1"/>
    <property type="molecule type" value="Genomic_DNA"/>
</dbReference>
<feature type="domain" description="VOC" evidence="1">
    <location>
        <begin position="9"/>
        <end position="124"/>
    </location>
</feature>
<dbReference type="RefSeq" id="WP_199382391.1">
    <property type="nucleotide sequence ID" value="NZ_JAEMHM010000002.1"/>
</dbReference>
<dbReference type="InterPro" id="IPR029068">
    <property type="entry name" value="Glyas_Bleomycin-R_OHBP_Dase"/>
</dbReference>
<protein>
    <submittedName>
        <fullName evidence="2">VOC family protein</fullName>
    </submittedName>
</protein>
<reference evidence="2" key="1">
    <citation type="submission" date="2020-12" db="EMBL/GenBank/DDBJ databases">
        <title>Geomonas sp. Red875, isolated from river sediment.</title>
        <authorList>
            <person name="Xu Z."/>
            <person name="Zhang Z."/>
            <person name="Masuda Y."/>
            <person name="Itoh H."/>
            <person name="Senoo K."/>
        </authorList>
    </citation>
    <scope>NUCLEOTIDE SEQUENCE</scope>
    <source>
        <strain evidence="2">Red875</strain>
    </source>
</reference>
<sequence length="131" mass="14038">MDQFRQHGAISWFELRTSDPKGAESFYTRIFGWTTEPWLAAKNGYSLIKVDGKQVGGICSPHGEGTGRPTAWGVYVTVADVDATAARAVELGGKLLVAPRDIPKVGRFCVIEDPQGGVVSAITYLPGITGQ</sequence>
<gene>
    <name evidence="2" type="ORF">JFN93_02385</name>
</gene>
<dbReference type="Pfam" id="PF00903">
    <property type="entry name" value="Glyoxalase"/>
    <property type="match status" value="1"/>
</dbReference>
<dbReference type="InterPro" id="IPR037523">
    <property type="entry name" value="VOC_core"/>
</dbReference>
<dbReference type="PROSITE" id="PS51819">
    <property type="entry name" value="VOC"/>
    <property type="match status" value="1"/>
</dbReference>
<dbReference type="InterPro" id="IPR004360">
    <property type="entry name" value="Glyas_Fos-R_dOase_dom"/>
</dbReference>